<sequence>MSQLSQSVSSFPPQADSKSALGGDDNPALTALVSLIGALNLSHADRETVVQALHGNASTQAGMPSASVNDSFPSTPPVVALISSFAATSLGDEATLTPSNTAKAGAHTALAAPVISGWQCDTRAETPPKLVVSGILVLVAHKTLHVFQLNEDDVRNKTLISAKLKAKYRKHESPKSQKVLSPAESDTRSTTPSAQEASCSSIIDDSLEPQEHLDNFLMGIPGREVLEHLYQNFIEMESLDAIRGAITGLEVIIKAFHKREDDYLQKYRANLYCSAIVPDGTLEEMYNKVSAVINHVHERLEQEYVIPSLPVPGTDVPNMLWLQMAPPCWTSKEQEEFIEPWYEQYQKIHSSRQERYGTFFDSLNKAWFEKFPEWLVYFPESTSMASLLLEDQKYVATCVKRCKKNIFRSSKLSQKSRGEAADVFKKVLNCVTEKKNPPSAPTRSWRPTQSYFLKIVKRWLENGWV</sequence>
<keyword evidence="3" id="KW-1185">Reference proteome</keyword>
<evidence type="ECO:0000256" key="1">
    <source>
        <dbReference type="SAM" id="MobiDB-lite"/>
    </source>
</evidence>
<feature type="compositionally biased region" description="Polar residues" evidence="1">
    <location>
        <begin position="188"/>
        <end position="199"/>
    </location>
</feature>
<protein>
    <submittedName>
        <fullName evidence="2">Uncharacterized protein</fullName>
    </submittedName>
</protein>
<evidence type="ECO:0000313" key="2">
    <source>
        <dbReference type="EMBL" id="KIK77575.1"/>
    </source>
</evidence>
<reference evidence="3" key="2">
    <citation type="submission" date="2015-01" db="EMBL/GenBank/DDBJ databases">
        <title>Evolutionary Origins and Diversification of the Mycorrhizal Mutualists.</title>
        <authorList>
            <consortium name="DOE Joint Genome Institute"/>
            <consortium name="Mycorrhizal Genomics Consortium"/>
            <person name="Kohler A."/>
            <person name="Kuo A."/>
            <person name="Nagy L.G."/>
            <person name="Floudas D."/>
            <person name="Copeland A."/>
            <person name="Barry K.W."/>
            <person name="Cichocki N."/>
            <person name="Veneault-Fourrey C."/>
            <person name="LaButti K."/>
            <person name="Lindquist E.A."/>
            <person name="Lipzen A."/>
            <person name="Lundell T."/>
            <person name="Morin E."/>
            <person name="Murat C."/>
            <person name="Riley R."/>
            <person name="Ohm R."/>
            <person name="Sun H."/>
            <person name="Tunlid A."/>
            <person name="Henrissat B."/>
            <person name="Grigoriev I.V."/>
            <person name="Hibbett D.S."/>
            <person name="Martin F."/>
        </authorList>
    </citation>
    <scope>NUCLEOTIDE SEQUENCE [LARGE SCALE GENOMIC DNA]</scope>
    <source>
        <strain evidence="3">Ve08.2h10</strain>
    </source>
</reference>
<dbReference type="AlphaFoldDB" id="A0A0D0DHP1"/>
<evidence type="ECO:0000313" key="3">
    <source>
        <dbReference type="Proteomes" id="UP000054538"/>
    </source>
</evidence>
<dbReference type="EMBL" id="KN826927">
    <property type="protein sequence ID" value="KIK77575.1"/>
    <property type="molecule type" value="Genomic_DNA"/>
</dbReference>
<gene>
    <name evidence="2" type="ORF">PAXRUDRAFT_28787</name>
</gene>
<dbReference type="Proteomes" id="UP000054538">
    <property type="component" value="Unassembled WGS sequence"/>
</dbReference>
<name>A0A0D0DHP1_9AGAM</name>
<dbReference type="STRING" id="930991.A0A0D0DHP1"/>
<dbReference type="HOGENOM" id="CLU_588057_0_0_1"/>
<feature type="compositionally biased region" description="Polar residues" evidence="1">
    <location>
        <begin position="1"/>
        <end position="12"/>
    </location>
</feature>
<accession>A0A0D0DHP1</accession>
<proteinExistence type="predicted"/>
<dbReference type="OrthoDB" id="2688776at2759"/>
<feature type="region of interest" description="Disordered" evidence="1">
    <location>
        <begin position="1"/>
        <end position="23"/>
    </location>
</feature>
<feature type="region of interest" description="Disordered" evidence="1">
    <location>
        <begin position="171"/>
        <end position="199"/>
    </location>
</feature>
<dbReference type="InParanoid" id="A0A0D0DHP1"/>
<reference evidence="2 3" key="1">
    <citation type="submission" date="2014-04" db="EMBL/GenBank/DDBJ databases">
        <authorList>
            <consortium name="DOE Joint Genome Institute"/>
            <person name="Kuo A."/>
            <person name="Kohler A."/>
            <person name="Jargeat P."/>
            <person name="Nagy L.G."/>
            <person name="Floudas D."/>
            <person name="Copeland A."/>
            <person name="Barry K.W."/>
            <person name="Cichocki N."/>
            <person name="Veneault-Fourrey C."/>
            <person name="LaButti K."/>
            <person name="Lindquist E.A."/>
            <person name="Lipzen A."/>
            <person name="Lundell T."/>
            <person name="Morin E."/>
            <person name="Murat C."/>
            <person name="Sun H."/>
            <person name="Tunlid A."/>
            <person name="Henrissat B."/>
            <person name="Grigoriev I.V."/>
            <person name="Hibbett D.S."/>
            <person name="Martin F."/>
            <person name="Nordberg H.P."/>
            <person name="Cantor M.N."/>
            <person name="Hua S.X."/>
        </authorList>
    </citation>
    <scope>NUCLEOTIDE SEQUENCE [LARGE SCALE GENOMIC DNA]</scope>
    <source>
        <strain evidence="2 3">Ve08.2h10</strain>
    </source>
</reference>
<organism evidence="2 3">
    <name type="scientific">Paxillus rubicundulus Ve08.2h10</name>
    <dbReference type="NCBI Taxonomy" id="930991"/>
    <lineage>
        <taxon>Eukaryota</taxon>
        <taxon>Fungi</taxon>
        <taxon>Dikarya</taxon>
        <taxon>Basidiomycota</taxon>
        <taxon>Agaricomycotina</taxon>
        <taxon>Agaricomycetes</taxon>
        <taxon>Agaricomycetidae</taxon>
        <taxon>Boletales</taxon>
        <taxon>Paxilineae</taxon>
        <taxon>Paxillaceae</taxon>
        <taxon>Paxillus</taxon>
    </lineage>
</organism>